<feature type="domain" description="HTH luxR-type" evidence="4">
    <location>
        <begin position="504"/>
        <end position="554"/>
    </location>
</feature>
<dbReference type="InterPro" id="IPR036388">
    <property type="entry name" value="WH-like_DNA-bd_sf"/>
</dbReference>
<dbReference type="InterPro" id="IPR016032">
    <property type="entry name" value="Sig_transdc_resp-reg_C-effctor"/>
</dbReference>
<evidence type="ECO:0000256" key="1">
    <source>
        <dbReference type="ARBA" id="ARBA00023015"/>
    </source>
</evidence>
<dbReference type="SMART" id="SM00421">
    <property type="entry name" value="HTH_LUXR"/>
    <property type="match status" value="1"/>
</dbReference>
<dbReference type="RefSeq" id="WP_034532883.1">
    <property type="nucleotide sequence ID" value="NZ_JGZR01000001.1"/>
</dbReference>
<evidence type="ECO:0000313" key="5">
    <source>
        <dbReference type="EMBL" id="KFJ05294.1"/>
    </source>
</evidence>
<organism evidence="5 6">
    <name type="scientific">Bifidobacterium subtile</name>
    <dbReference type="NCBI Taxonomy" id="77635"/>
    <lineage>
        <taxon>Bacteria</taxon>
        <taxon>Bacillati</taxon>
        <taxon>Actinomycetota</taxon>
        <taxon>Actinomycetes</taxon>
        <taxon>Bifidobacteriales</taxon>
        <taxon>Bifidobacteriaceae</taxon>
        <taxon>Bifidobacterium</taxon>
    </lineage>
</organism>
<dbReference type="PRINTS" id="PR00038">
    <property type="entry name" value="HTHLUXR"/>
</dbReference>
<evidence type="ECO:0000259" key="4">
    <source>
        <dbReference type="PROSITE" id="PS50043"/>
    </source>
</evidence>
<dbReference type="STRING" id="77635.BISU_1414"/>
<dbReference type="Gene3D" id="1.10.10.10">
    <property type="entry name" value="Winged helix-like DNA-binding domain superfamily/Winged helix DNA-binding domain"/>
    <property type="match status" value="1"/>
</dbReference>
<comment type="caution">
    <text evidence="5">The sequence shown here is derived from an EMBL/GenBank/DDBJ whole genome shotgun (WGS) entry which is preliminary data.</text>
</comment>
<dbReference type="GO" id="GO:0003677">
    <property type="term" value="F:DNA binding"/>
    <property type="evidence" value="ECO:0007669"/>
    <property type="project" value="UniProtKB-KW"/>
</dbReference>
<dbReference type="GO" id="GO:0006355">
    <property type="term" value="P:regulation of DNA-templated transcription"/>
    <property type="evidence" value="ECO:0007669"/>
    <property type="project" value="InterPro"/>
</dbReference>
<protein>
    <recommendedName>
        <fullName evidence="4">HTH luxR-type domain-containing protein</fullName>
    </recommendedName>
</protein>
<dbReference type="CDD" id="cd06170">
    <property type="entry name" value="LuxR_C_like"/>
    <property type="match status" value="1"/>
</dbReference>
<keyword evidence="2" id="KW-0238">DNA-binding</keyword>
<dbReference type="OrthoDB" id="9816529at2"/>
<dbReference type="EMBL" id="JGZR01000001">
    <property type="protein sequence ID" value="KFJ05294.1"/>
    <property type="molecule type" value="Genomic_DNA"/>
</dbReference>
<dbReference type="PANTHER" id="PTHR44688">
    <property type="entry name" value="DNA-BINDING TRANSCRIPTIONAL ACTIVATOR DEVR_DOSR"/>
    <property type="match status" value="1"/>
</dbReference>
<evidence type="ECO:0000256" key="2">
    <source>
        <dbReference type="ARBA" id="ARBA00023125"/>
    </source>
</evidence>
<dbReference type="Pfam" id="PF00196">
    <property type="entry name" value="GerE"/>
    <property type="match status" value="1"/>
</dbReference>
<dbReference type="SUPFAM" id="SSF46894">
    <property type="entry name" value="C-terminal effector domain of the bipartite response regulators"/>
    <property type="match status" value="1"/>
</dbReference>
<keyword evidence="1" id="KW-0805">Transcription regulation</keyword>
<proteinExistence type="predicted"/>
<keyword evidence="6" id="KW-1185">Reference proteome</keyword>
<evidence type="ECO:0000313" key="6">
    <source>
        <dbReference type="Proteomes" id="UP000029055"/>
    </source>
</evidence>
<keyword evidence="3" id="KW-0804">Transcription</keyword>
<dbReference type="InterPro" id="IPR000792">
    <property type="entry name" value="Tscrpt_reg_LuxR_C"/>
</dbReference>
<dbReference type="AlphaFoldDB" id="A0A087EBZ3"/>
<gene>
    <name evidence="5" type="ORF">BISU_1414</name>
</gene>
<dbReference type="PANTHER" id="PTHR44688:SF16">
    <property type="entry name" value="DNA-BINDING TRANSCRIPTIONAL ACTIVATOR DEVR_DOSR"/>
    <property type="match status" value="1"/>
</dbReference>
<evidence type="ECO:0000256" key="3">
    <source>
        <dbReference type="ARBA" id="ARBA00023163"/>
    </source>
</evidence>
<name>A0A087EBZ3_9BIFI</name>
<sequence>MGLAFDRWYAPECSKLEGFNVELALQAIRRAYATKYTGSKVDTGHARTSMLLSFMPRFSERHVRMIAKSISGLSNYSVFDNLIVIGLQDGSGPSATGYAWKDSAWRVFLKWNESARDVRTNLMRMLLDVGDFAQAFDQMILLEDIPAAEQLLARHFMKVYEGFAPEVQEVLLGLSPEELDRAPYLRLTLALLKLEMGDASASRRPGVLASAAAVISKSEHGMQAVIASAAIALRVGKTRDAYSRAERALAGAAGPDDVFQAAQLMLRCGALPETPFPRLSEGRMASVNEALTETLFNKIVAGGGASADAHRDVMRFRSLICSDEWLERENAKWSLLDAMFGSQDAAVPAMQERFAEAPVYLGKLFACARLLAVGNLPKAVDIADSGFAPGPARGIAQAIVLLASGQEYKLPDVLAEIQSDGSRRTNAILDVLRAASFNHQKLNDAAKPLLDDLLGMPLPIAAFALSILPSAGLAALLDLQPGLAEAAAIAARRGIVGLGVPLPVQLNVVELTKREMEILHLLQQGLSDREISDICYISLNTTKTHMHTIRKNLQ</sequence>
<dbReference type="PROSITE" id="PS50043">
    <property type="entry name" value="HTH_LUXR_2"/>
    <property type="match status" value="1"/>
</dbReference>
<accession>A0A087EBZ3</accession>
<dbReference type="Proteomes" id="UP000029055">
    <property type="component" value="Unassembled WGS sequence"/>
</dbReference>
<reference evidence="5 6" key="1">
    <citation type="submission" date="2014-03" db="EMBL/GenBank/DDBJ databases">
        <title>Genomics of Bifidobacteria.</title>
        <authorList>
            <person name="Ventura M."/>
            <person name="Milani C."/>
            <person name="Lugli G.A."/>
        </authorList>
    </citation>
    <scope>NUCLEOTIDE SEQUENCE [LARGE SCALE GENOMIC DNA]</scope>
    <source>
        <strain evidence="5 6">LMG 11597</strain>
    </source>
</reference>